<accession>A0AC35U8B9</accession>
<evidence type="ECO:0000313" key="2">
    <source>
        <dbReference type="WBParaSite" id="RSKR_0000890800.1"/>
    </source>
</evidence>
<evidence type="ECO:0000313" key="1">
    <source>
        <dbReference type="Proteomes" id="UP000095286"/>
    </source>
</evidence>
<organism evidence="1 2">
    <name type="scientific">Rhabditophanes sp. KR3021</name>
    <dbReference type="NCBI Taxonomy" id="114890"/>
    <lineage>
        <taxon>Eukaryota</taxon>
        <taxon>Metazoa</taxon>
        <taxon>Ecdysozoa</taxon>
        <taxon>Nematoda</taxon>
        <taxon>Chromadorea</taxon>
        <taxon>Rhabditida</taxon>
        <taxon>Tylenchina</taxon>
        <taxon>Panagrolaimomorpha</taxon>
        <taxon>Strongyloidoidea</taxon>
        <taxon>Alloionematidae</taxon>
        <taxon>Rhabditophanes</taxon>
    </lineage>
</organism>
<sequence>MPQPVSYLPTLAPITSSYSQPQQLPSYSQPQQLPTYSQPILSQPPSYTQPIAAPTYSQPAPTYSQPALTYVQPASLEYQQPQIYSQQPCPSFYNVQPQVPYNPPQQLPYNQQTPYIPQMAYNPPPQTPYMSPQASPQLQPPFPEDPYSKLKPNDSTATNLKPFVSPGKAECVPTAINACPLETLPKDEPKNTMLPLSTNEKAKPLTEVKASSTTEEFDYHAAALDESKSPLEEGKSIISLN</sequence>
<protein>
    <submittedName>
        <fullName evidence="2">Vegetative cell wall protein gp1-like</fullName>
    </submittedName>
</protein>
<name>A0AC35U8B9_9BILA</name>
<dbReference type="Proteomes" id="UP000095286">
    <property type="component" value="Unplaced"/>
</dbReference>
<proteinExistence type="predicted"/>
<dbReference type="WBParaSite" id="RSKR_0000890800.1">
    <property type="protein sequence ID" value="RSKR_0000890800.1"/>
    <property type="gene ID" value="RSKR_0000890800"/>
</dbReference>
<reference evidence="2" key="1">
    <citation type="submission" date="2016-11" db="UniProtKB">
        <authorList>
            <consortium name="WormBaseParasite"/>
        </authorList>
    </citation>
    <scope>IDENTIFICATION</scope>
    <source>
        <strain evidence="2">KR3021</strain>
    </source>
</reference>